<keyword evidence="4" id="KW-1185">Reference proteome</keyword>
<dbReference type="RefSeq" id="XP_006689166.1">
    <property type="nucleotide sequence ID" value="XM_006689103.1"/>
</dbReference>
<dbReference type="GO" id="GO:0006897">
    <property type="term" value="P:endocytosis"/>
    <property type="evidence" value="ECO:0007669"/>
    <property type="project" value="InterPro"/>
</dbReference>
<proteinExistence type="predicted"/>
<protein>
    <recommendedName>
        <fullName evidence="2">VHS domain-containing protein</fullName>
    </recommendedName>
</protein>
<dbReference type="OrthoDB" id="10068368at2759"/>
<dbReference type="InterPro" id="IPR008942">
    <property type="entry name" value="ENTH_VHS"/>
</dbReference>
<dbReference type="Proteomes" id="UP000000707">
    <property type="component" value="Unassembled WGS sequence"/>
</dbReference>
<dbReference type="KEGG" id="cten:18249183"/>
<organism evidence="4">
    <name type="scientific">Candida tenuis (strain ATCC 10573 / BCRC 21748 / CBS 615 / JCM 9827 / NBRC 10315 / NRRL Y-1498 / VKM Y-70)</name>
    <name type="common">Yeast</name>
    <name type="synonym">Yamadazyma tenuis</name>
    <dbReference type="NCBI Taxonomy" id="590646"/>
    <lineage>
        <taxon>Eukaryota</taxon>
        <taxon>Fungi</taxon>
        <taxon>Dikarya</taxon>
        <taxon>Ascomycota</taxon>
        <taxon>Saccharomycotina</taxon>
        <taxon>Pichiomycetes</taxon>
        <taxon>Debaryomycetaceae</taxon>
        <taxon>Yamadazyma</taxon>
    </lineage>
</organism>
<dbReference type="PROSITE" id="PS50179">
    <property type="entry name" value="VHS"/>
    <property type="match status" value="1"/>
</dbReference>
<gene>
    <name evidence="3" type="ORF">CANTEDRAFT_126624</name>
</gene>
<evidence type="ECO:0000313" key="3">
    <source>
        <dbReference type="EMBL" id="EGV59952.1"/>
    </source>
</evidence>
<dbReference type="SUPFAM" id="SSF89009">
    <property type="entry name" value="GAT-like domain"/>
    <property type="match status" value="1"/>
</dbReference>
<reference evidence="3 4" key="1">
    <citation type="journal article" date="2011" name="Proc. Natl. Acad. Sci. U.S.A.">
        <title>Comparative genomics of xylose-fermenting fungi for enhanced biofuel production.</title>
        <authorList>
            <person name="Wohlbach D.J."/>
            <person name="Kuo A."/>
            <person name="Sato T.K."/>
            <person name="Potts K.M."/>
            <person name="Salamov A.A."/>
            <person name="LaButti K.M."/>
            <person name="Sun H."/>
            <person name="Clum A."/>
            <person name="Pangilinan J.L."/>
            <person name="Lindquist E.A."/>
            <person name="Lucas S."/>
            <person name="Lapidus A."/>
            <person name="Jin M."/>
            <person name="Gunawan C."/>
            <person name="Balan V."/>
            <person name="Dale B.E."/>
            <person name="Jeffries T.W."/>
            <person name="Zinkel R."/>
            <person name="Barry K.W."/>
            <person name="Grigoriev I.V."/>
            <person name="Gasch A.P."/>
        </authorList>
    </citation>
    <scope>NUCLEOTIDE SEQUENCE [LARGE SCALE GENOMIC DNA]</scope>
    <source>
        <strain evidence="4">ATCC 10573 / BCRC 21748 / CBS 615 / JCM 9827 / NBRC 10315 / NRRL Y-1498 / VKM Y-70</strain>
    </source>
</reference>
<evidence type="ECO:0000259" key="2">
    <source>
        <dbReference type="PROSITE" id="PS50179"/>
    </source>
</evidence>
<feature type="compositionally biased region" description="Low complexity" evidence="1">
    <location>
        <begin position="213"/>
        <end position="226"/>
    </location>
</feature>
<feature type="region of interest" description="Disordered" evidence="1">
    <location>
        <begin position="157"/>
        <end position="245"/>
    </location>
</feature>
<dbReference type="HOGENOM" id="CLU_036827_2_1_1"/>
<feature type="domain" description="VHS" evidence="2">
    <location>
        <begin position="20"/>
        <end position="156"/>
    </location>
</feature>
<feature type="compositionally biased region" description="Basic residues" evidence="1">
    <location>
        <begin position="230"/>
        <end position="242"/>
    </location>
</feature>
<accession>G3BEQ7</accession>
<dbReference type="GO" id="GO:0035091">
    <property type="term" value="F:phosphatidylinositol binding"/>
    <property type="evidence" value="ECO:0007669"/>
    <property type="project" value="InterPro"/>
</dbReference>
<dbReference type="GeneID" id="18249183"/>
<sequence>MAIFSDHPYTSITVKIEQLARPHQNDDIDNALELYISDLLHLIKLQPQTGASEAARAIRKRIKYGESVEEQLRALNILELLILNAGSKIGPIVARDDKLLDVLKGSITGSGKTGMGVPFDPEVQQKTKELAAGWKSELADLEGYKYMASLWKFIPRNRSGGHHHSRTRSESHRYDDETPENAFDDADGVRSPSPSSPALRRGIHKKVPPPRPSSSSPYTSTSGTKSRSTKDKRKKKKKKRGHGIVYADEQYRIPQINYKVEAPNIRSTLADAQTHTTALNNYLILLAPGVSPLDDQKTQQEFEKCKKARRSVLKYLQYVGAGDPSEKSREVLQMDEEFLGSLIAANESLVEVFKKFDFQAGYTDENPAPNYDDEESSGESYYTSESEDESNDVDALAENVRGYHVAEGSSSTAPVSAPPRVKSPPPPRPSKPAALAAPPKIQRTNTNATVSSDPFGDLNEVDGQKSVYY</sequence>
<feature type="compositionally biased region" description="Polar residues" evidence="1">
    <location>
        <begin position="442"/>
        <end position="452"/>
    </location>
</feature>
<evidence type="ECO:0000313" key="4">
    <source>
        <dbReference type="Proteomes" id="UP000000707"/>
    </source>
</evidence>
<dbReference type="Gene3D" id="1.25.40.90">
    <property type="match status" value="1"/>
</dbReference>
<feature type="compositionally biased region" description="Basic and acidic residues" evidence="1">
    <location>
        <begin position="167"/>
        <end position="176"/>
    </location>
</feature>
<dbReference type="GO" id="GO:0051666">
    <property type="term" value="P:actin cortical patch localization"/>
    <property type="evidence" value="ECO:0007669"/>
    <property type="project" value="TreeGrafter"/>
</dbReference>
<dbReference type="EMBL" id="GL996528">
    <property type="protein sequence ID" value="EGV59952.1"/>
    <property type="molecule type" value="Genomic_DNA"/>
</dbReference>
<evidence type="ECO:0000256" key="1">
    <source>
        <dbReference type="SAM" id="MobiDB-lite"/>
    </source>
</evidence>
<dbReference type="GO" id="GO:0007015">
    <property type="term" value="P:actin filament organization"/>
    <property type="evidence" value="ECO:0007669"/>
    <property type="project" value="InterPro"/>
</dbReference>
<dbReference type="eggNOG" id="KOG1087">
    <property type="taxonomic scope" value="Eukaryota"/>
</dbReference>
<dbReference type="GO" id="GO:0007034">
    <property type="term" value="P:vacuolar transport"/>
    <property type="evidence" value="ECO:0007669"/>
    <property type="project" value="UniProtKB-ARBA"/>
</dbReference>
<name>G3BEQ7_CANTC</name>
<dbReference type="CDD" id="cd16980">
    <property type="entry name" value="VHS_Lsb5"/>
    <property type="match status" value="1"/>
</dbReference>
<dbReference type="PANTHER" id="PTHR47789">
    <property type="entry name" value="LAS SEVENTEEN-BINDING PROTEIN 5"/>
    <property type="match status" value="1"/>
</dbReference>
<dbReference type="Pfam" id="PF00790">
    <property type="entry name" value="VHS"/>
    <property type="match status" value="1"/>
</dbReference>
<feature type="region of interest" description="Disordered" evidence="1">
    <location>
        <begin position="363"/>
        <end position="469"/>
    </location>
</feature>
<dbReference type="InterPro" id="IPR045007">
    <property type="entry name" value="LSB5"/>
</dbReference>
<feature type="compositionally biased region" description="Pro residues" evidence="1">
    <location>
        <begin position="421"/>
        <end position="430"/>
    </location>
</feature>
<dbReference type="SUPFAM" id="SSF48464">
    <property type="entry name" value="ENTH/VHS domain"/>
    <property type="match status" value="1"/>
</dbReference>
<dbReference type="PANTHER" id="PTHR47789:SF1">
    <property type="entry name" value="LAS SEVENTEEN-BINDING PROTEIN 5"/>
    <property type="match status" value="1"/>
</dbReference>
<feature type="compositionally biased region" description="Low complexity" evidence="1">
    <location>
        <begin position="431"/>
        <end position="440"/>
    </location>
</feature>
<feature type="compositionally biased region" description="Acidic residues" evidence="1">
    <location>
        <begin position="177"/>
        <end position="186"/>
    </location>
</feature>
<dbReference type="GO" id="GO:0030479">
    <property type="term" value="C:actin cortical patch"/>
    <property type="evidence" value="ECO:0007669"/>
    <property type="project" value="TreeGrafter"/>
</dbReference>
<dbReference type="AlphaFoldDB" id="G3BEQ7"/>
<dbReference type="InterPro" id="IPR044103">
    <property type="entry name" value="GAT_LSB5"/>
</dbReference>
<dbReference type="CDD" id="cd14232">
    <property type="entry name" value="GAT_LSB5"/>
    <property type="match status" value="1"/>
</dbReference>
<dbReference type="GO" id="GO:0043130">
    <property type="term" value="F:ubiquitin binding"/>
    <property type="evidence" value="ECO:0007669"/>
    <property type="project" value="InterPro"/>
</dbReference>
<dbReference type="InterPro" id="IPR002014">
    <property type="entry name" value="VHS_dom"/>
</dbReference>
<dbReference type="STRING" id="590646.G3BEQ7"/>